<dbReference type="AlphaFoldDB" id="A0A646KSL0"/>
<dbReference type="RefSeq" id="WP_153526138.1">
    <property type="nucleotide sequence ID" value="NZ_VCLA01000194.1"/>
</dbReference>
<evidence type="ECO:0000313" key="1">
    <source>
        <dbReference type="EMBL" id="MQT04831.1"/>
    </source>
</evidence>
<dbReference type="EMBL" id="VCLA01000194">
    <property type="protein sequence ID" value="MQT04831.1"/>
    <property type="molecule type" value="Genomic_DNA"/>
</dbReference>
<proteinExistence type="predicted"/>
<name>A0A646KSL0_STRJU</name>
<evidence type="ECO:0000313" key="2">
    <source>
        <dbReference type="Proteomes" id="UP000419138"/>
    </source>
</evidence>
<protein>
    <submittedName>
        <fullName evidence="1">Uncharacterized protein</fullName>
    </submittedName>
</protein>
<reference evidence="1 2" key="1">
    <citation type="submission" date="2019-05" db="EMBL/GenBank/DDBJ databases">
        <title>Comparative genomics and metabolomics analyses of clavulanic acid producing Streptomyces species provides insight into specialized metabolism and evolution of beta-lactam biosynthetic gene clusters.</title>
        <authorList>
            <person name="Moore M.A."/>
            <person name="Cruz-Morales P."/>
            <person name="Barona Gomez F."/>
            <person name="Kapil T."/>
        </authorList>
    </citation>
    <scope>NUCLEOTIDE SEQUENCE [LARGE SCALE GENOMIC DNA]</scope>
    <source>
        <strain evidence="1 2">NRRL 5741</strain>
    </source>
</reference>
<comment type="caution">
    <text evidence="1">The sequence shown here is derived from an EMBL/GenBank/DDBJ whole genome shotgun (WGS) entry which is preliminary data.</text>
</comment>
<sequence>MQMSPESVVTPAEPVLVPVSEVDPEDVATLALEYRDGRPVIVASGGKFIPAGLKVVTGDGETGVAYRSSHTDQDKAVLTALMALNIVIRTAPNERYPFSA</sequence>
<dbReference type="OrthoDB" id="4257110at2"/>
<gene>
    <name evidence="1" type="ORF">FF041_33235</name>
</gene>
<keyword evidence="2" id="KW-1185">Reference proteome</keyword>
<organism evidence="1 2">
    <name type="scientific">Streptomyces jumonjinensis</name>
    <dbReference type="NCBI Taxonomy" id="1945"/>
    <lineage>
        <taxon>Bacteria</taxon>
        <taxon>Bacillati</taxon>
        <taxon>Actinomycetota</taxon>
        <taxon>Actinomycetes</taxon>
        <taxon>Kitasatosporales</taxon>
        <taxon>Streptomycetaceae</taxon>
        <taxon>Streptomyces</taxon>
    </lineage>
</organism>
<accession>A0A646KSL0</accession>
<dbReference type="Proteomes" id="UP000419138">
    <property type="component" value="Unassembled WGS sequence"/>
</dbReference>